<dbReference type="InterPro" id="IPR041577">
    <property type="entry name" value="RT_RNaseH_2"/>
</dbReference>
<dbReference type="FunFam" id="3.30.70.270:FF:000020">
    <property type="entry name" value="Transposon Tf2-6 polyprotein-like Protein"/>
    <property type="match status" value="1"/>
</dbReference>
<dbReference type="STRING" id="4097.A0A1S4C4K4"/>
<dbReference type="Pfam" id="PF17919">
    <property type="entry name" value="RT_RNaseH_2"/>
    <property type="match status" value="1"/>
</dbReference>
<evidence type="ECO:0000313" key="2">
    <source>
        <dbReference type="RefSeq" id="XP_016495999.1"/>
    </source>
</evidence>
<sequence length="182" mass="20438">MEDHVLHLRKVLSILRKEQLFAKLSNCSFGQPKVEYLGHIISGEGVSTNPSKIEAMANWPTPKSVKDLKGFLGLTDYYRRFVKSYGVISRPLTNLLKKNGFHWDVDSEAAFQALKEAMTTAHVLALADFNKYFVVETDACSSRMGAILMQQGKLIAFFSKALAPRHMGLSTYEKEYMVVLSA</sequence>
<reference evidence="2" key="2">
    <citation type="submission" date="2025-08" db="UniProtKB">
        <authorList>
            <consortium name="RefSeq"/>
        </authorList>
    </citation>
    <scope>IDENTIFICATION</scope>
</reference>
<dbReference type="PaxDb" id="4097-A0A1S4C4K4"/>
<dbReference type="KEGG" id="nta:107815008"/>
<name>A0A1S4C4K4_TOBAC</name>
<feature type="non-terminal residue" evidence="2">
    <location>
        <position position="182"/>
    </location>
</feature>
<dbReference type="SUPFAM" id="SSF56672">
    <property type="entry name" value="DNA/RNA polymerases"/>
    <property type="match status" value="1"/>
</dbReference>
<keyword evidence="1" id="KW-1185">Reference proteome</keyword>
<protein>
    <submittedName>
        <fullName evidence="2">Uncharacterized mitochondrial protein AtMg00860-like</fullName>
    </submittedName>
</protein>
<dbReference type="PANTHER" id="PTHR33064:SF40">
    <property type="entry name" value="REVERSE TRANSCRIPTASE_RETROTRANSPOSON-DERIVED PROTEIN RNASE H-LIKE DOMAIN-CONTAINING PROTEIN"/>
    <property type="match status" value="1"/>
</dbReference>
<dbReference type="OMA" id="FRSCINT"/>
<reference evidence="1" key="1">
    <citation type="journal article" date="2014" name="Nat. Commun.">
        <title>The tobacco genome sequence and its comparison with those of tomato and potato.</title>
        <authorList>
            <person name="Sierro N."/>
            <person name="Battey J.N."/>
            <person name="Ouadi S."/>
            <person name="Bakaher N."/>
            <person name="Bovet L."/>
            <person name="Willig A."/>
            <person name="Goepfert S."/>
            <person name="Peitsch M.C."/>
            <person name="Ivanov N.V."/>
        </authorList>
    </citation>
    <scope>NUCLEOTIDE SEQUENCE [LARGE SCALE GENOMIC DNA]</scope>
</reference>
<dbReference type="InterPro" id="IPR051320">
    <property type="entry name" value="Viral_Replic_Matur_Polypro"/>
</dbReference>
<organism evidence="1 2">
    <name type="scientific">Nicotiana tabacum</name>
    <name type="common">Common tobacco</name>
    <dbReference type="NCBI Taxonomy" id="4097"/>
    <lineage>
        <taxon>Eukaryota</taxon>
        <taxon>Viridiplantae</taxon>
        <taxon>Streptophyta</taxon>
        <taxon>Embryophyta</taxon>
        <taxon>Tracheophyta</taxon>
        <taxon>Spermatophyta</taxon>
        <taxon>Magnoliopsida</taxon>
        <taxon>eudicotyledons</taxon>
        <taxon>Gunneridae</taxon>
        <taxon>Pentapetalae</taxon>
        <taxon>asterids</taxon>
        <taxon>lamiids</taxon>
        <taxon>Solanales</taxon>
        <taxon>Solanaceae</taxon>
        <taxon>Nicotianoideae</taxon>
        <taxon>Nicotianeae</taxon>
        <taxon>Nicotiana</taxon>
    </lineage>
</organism>
<dbReference type="GeneID" id="107815008"/>
<dbReference type="AlphaFoldDB" id="A0A1S4C4K4"/>
<dbReference type="SMR" id="A0A1S4C4K4"/>
<accession>A0A1S4C4K4</accession>
<dbReference type="Gene3D" id="3.30.70.270">
    <property type="match status" value="2"/>
</dbReference>
<dbReference type="OrthoDB" id="1702342at2759"/>
<dbReference type="RefSeq" id="XP_016495999.1">
    <property type="nucleotide sequence ID" value="XM_016640513.1"/>
</dbReference>
<evidence type="ECO:0000313" key="1">
    <source>
        <dbReference type="Proteomes" id="UP000790787"/>
    </source>
</evidence>
<dbReference type="InterPro" id="IPR043128">
    <property type="entry name" value="Rev_trsase/Diguanyl_cyclase"/>
</dbReference>
<dbReference type="PANTHER" id="PTHR33064">
    <property type="entry name" value="POL PROTEIN"/>
    <property type="match status" value="1"/>
</dbReference>
<dbReference type="Proteomes" id="UP000790787">
    <property type="component" value="Chromosome 18"/>
</dbReference>
<proteinExistence type="predicted"/>
<dbReference type="InterPro" id="IPR043502">
    <property type="entry name" value="DNA/RNA_pol_sf"/>
</dbReference>
<gene>
    <name evidence="2" type="primary">LOC107815008</name>
</gene>